<feature type="transmembrane region" description="Helical" evidence="5">
    <location>
        <begin position="286"/>
        <end position="304"/>
    </location>
</feature>
<dbReference type="PANTHER" id="PTHR43027:SF1">
    <property type="entry name" value="DOXORUBICIN RESISTANCE ABC TRANSPORTER PERMEASE PROTEIN DRRC-RELATED"/>
    <property type="match status" value="1"/>
</dbReference>
<dbReference type="Pfam" id="PF12698">
    <property type="entry name" value="ABC2_membrane_3"/>
    <property type="match status" value="1"/>
</dbReference>
<evidence type="ECO:0000313" key="8">
    <source>
        <dbReference type="Proteomes" id="UP001164187"/>
    </source>
</evidence>
<feature type="transmembrane region" description="Helical" evidence="5">
    <location>
        <begin position="341"/>
        <end position="360"/>
    </location>
</feature>
<dbReference type="RefSeq" id="WP_269311824.1">
    <property type="nucleotide sequence ID" value="NZ_CP114052.1"/>
</dbReference>
<sequence length="369" mass="42432">MTVFKSYLKIMRKNSVGIMIYMVIFISISVMVSVSLSNSKPGNYVKNQKTIAVINMSNDKTSKELEKYLNKNFDVKKIRNDEKTIKENLFTQYVSYVLKINKDNSMEYYINKDIGVAFIVNGKVEEYLKTNKLLNKYNIENADSKTQNILEDNVEISYIKDQNTLKSESLYYYYNSQSFVVMSVIMIGVFIGYSKYKQRNVKDRIGSSAMASKKVETKVLLSSLIFVAFVWLVLLFTTVVLFDRQLLFSSIGLEYILSSIIYLVPTYGLAYLIATISKDTNVNTALVNFIVLPLSFISGVFVPLEFLPKSIEKIAIISPMYWNNKLYRLIMDGSFGNSDTYIYIGIQILFFITFVLLGYMSSKRKTRTL</sequence>
<name>A0ABY7JP32_9FIRM</name>
<keyword evidence="8" id="KW-1185">Reference proteome</keyword>
<evidence type="ECO:0000256" key="2">
    <source>
        <dbReference type="ARBA" id="ARBA00022692"/>
    </source>
</evidence>
<feature type="transmembrane region" description="Helical" evidence="5">
    <location>
        <begin position="254"/>
        <end position="274"/>
    </location>
</feature>
<organism evidence="7 8">
    <name type="scientific">Peptostreptococcus equinus</name>
    <dbReference type="NCBI Taxonomy" id="3003601"/>
    <lineage>
        <taxon>Bacteria</taxon>
        <taxon>Bacillati</taxon>
        <taxon>Bacillota</taxon>
        <taxon>Clostridia</taxon>
        <taxon>Peptostreptococcales</taxon>
        <taxon>Peptostreptococcaceae</taxon>
        <taxon>Peptostreptococcus</taxon>
    </lineage>
</organism>
<protein>
    <submittedName>
        <fullName evidence="7">ABC transporter permease</fullName>
    </submittedName>
</protein>
<accession>A0ABY7JP32</accession>
<evidence type="ECO:0000256" key="4">
    <source>
        <dbReference type="ARBA" id="ARBA00023136"/>
    </source>
</evidence>
<comment type="subcellular location">
    <subcellularLocation>
        <location evidence="1">Membrane</location>
        <topology evidence="1">Multi-pass membrane protein</topology>
    </subcellularLocation>
</comment>
<feature type="domain" description="ABC-2 type transporter transmembrane" evidence="6">
    <location>
        <begin position="18"/>
        <end position="359"/>
    </location>
</feature>
<feature type="transmembrane region" description="Helical" evidence="5">
    <location>
        <begin position="219"/>
        <end position="242"/>
    </location>
</feature>
<dbReference type="EMBL" id="CP114052">
    <property type="protein sequence ID" value="WAW15131.1"/>
    <property type="molecule type" value="Genomic_DNA"/>
</dbReference>
<dbReference type="InterPro" id="IPR013525">
    <property type="entry name" value="ABC2_TM"/>
</dbReference>
<dbReference type="InterPro" id="IPR052902">
    <property type="entry name" value="ABC-2_transporter"/>
</dbReference>
<reference evidence="7" key="1">
    <citation type="submission" date="2022-12" db="EMBL/GenBank/DDBJ databases">
        <title>Peptostreptococcus.</title>
        <authorList>
            <person name="Lee S.H."/>
        </authorList>
    </citation>
    <scope>NUCLEOTIDE SEQUENCE</scope>
    <source>
        <strain evidence="7">CBA3647</strain>
    </source>
</reference>
<evidence type="ECO:0000256" key="5">
    <source>
        <dbReference type="SAM" id="Phobius"/>
    </source>
</evidence>
<keyword evidence="4 5" id="KW-0472">Membrane</keyword>
<feature type="transmembrane region" description="Helical" evidence="5">
    <location>
        <begin position="16"/>
        <end position="36"/>
    </location>
</feature>
<feature type="transmembrane region" description="Helical" evidence="5">
    <location>
        <begin position="171"/>
        <end position="193"/>
    </location>
</feature>
<dbReference type="PANTHER" id="PTHR43027">
    <property type="entry name" value="DOXORUBICIN RESISTANCE ABC TRANSPORTER PERMEASE PROTEIN DRRC-RELATED"/>
    <property type="match status" value="1"/>
</dbReference>
<dbReference type="Proteomes" id="UP001164187">
    <property type="component" value="Chromosome"/>
</dbReference>
<evidence type="ECO:0000313" key="7">
    <source>
        <dbReference type="EMBL" id="WAW15131.1"/>
    </source>
</evidence>
<gene>
    <name evidence="7" type="ORF">O0R46_01400</name>
</gene>
<evidence type="ECO:0000256" key="3">
    <source>
        <dbReference type="ARBA" id="ARBA00022989"/>
    </source>
</evidence>
<proteinExistence type="predicted"/>
<evidence type="ECO:0000259" key="6">
    <source>
        <dbReference type="Pfam" id="PF12698"/>
    </source>
</evidence>
<evidence type="ECO:0000256" key="1">
    <source>
        <dbReference type="ARBA" id="ARBA00004141"/>
    </source>
</evidence>
<keyword evidence="3 5" id="KW-1133">Transmembrane helix</keyword>
<keyword evidence="2 5" id="KW-0812">Transmembrane</keyword>